<feature type="domain" description="RCK C-terminal" evidence="8">
    <location>
        <begin position="140"/>
        <end position="223"/>
    </location>
</feature>
<evidence type="ECO:0000256" key="2">
    <source>
        <dbReference type="ARBA" id="ARBA00022448"/>
    </source>
</evidence>
<evidence type="ECO:0000256" key="4">
    <source>
        <dbReference type="ARBA" id="ARBA00022958"/>
    </source>
</evidence>
<dbReference type="Pfam" id="PF02080">
    <property type="entry name" value="TrkA_C"/>
    <property type="match status" value="2"/>
</dbReference>
<evidence type="ECO:0000313" key="10">
    <source>
        <dbReference type="Proteomes" id="UP000321606"/>
    </source>
</evidence>
<dbReference type="InterPro" id="IPR036721">
    <property type="entry name" value="RCK_C_sf"/>
</dbReference>
<dbReference type="Pfam" id="PF02254">
    <property type="entry name" value="TrkA_N"/>
    <property type="match status" value="2"/>
</dbReference>
<dbReference type="SUPFAM" id="SSF51735">
    <property type="entry name" value="NAD(P)-binding Rossmann-fold domains"/>
    <property type="match status" value="2"/>
</dbReference>
<sequence>MKIVIVGAGVVGESLCSELSEEGNDVILIEKREEVLNRIIDTNDITGLVGNGASYENLFEAGADKADVFIAVTEADELNIISCIIAQKIGAKYTIARVRNPEYSADKKFVREGLGISMMINPEEEAAKSIMNKLKFSNATSVDSIFSNRATILELEITKESSLKGIMLKDLDKVTSEKIIIFIVKRGNEVFIPSGNFVLEEDDSIYVTGTSDAVMKFYNEMGYQHKNINSAMLIGGGTISHYLTERLLKIKKQVKIIESDRERAEKLSRSYPNAIVIKGDETDQELLLNEGIKNYDAVLALTDKDEENIVISMFAESVNEGKVITKMSRTLLLPILEEKGLYSVIVPKKVIADIIIRVVRSKINVKGSKMNTLHRLVDNNIEAIVFEVSPQSKIIGIPLKDLKVISDLLIVCILRDEELIYPGGDDIIQAKDKVMIVTLKRAIEDIDDILE</sequence>
<dbReference type="InterPro" id="IPR006036">
    <property type="entry name" value="K_uptake_TrkA"/>
</dbReference>
<dbReference type="OrthoDB" id="9775180at2"/>
<organism evidence="9 10">
    <name type="scientific">Pseudoleptotrichia goodfellowii</name>
    <dbReference type="NCBI Taxonomy" id="157692"/>
    <lineage>
        <taxon>Bacteria</taxon>
        <taxon>Fusobacteriati</taxon>
        <taxon>Fusobacteriota</taxon>
        <taxon>Fusobacteriia</taxon>
        <taxon>Fusobacteriales</taxon>
        <taxon>Leptotrichiaceae</taxon>
        <taxon>Pseudoleptotrichia</taxon>
    </lineage>
</organism>
<evidence type="ECO:0000259" key="8">
    <source>
        <dbReference type="PROSITE" id="PS51202"/>
    </source>
</evidence>
<evidence type="ECO:0000256" key="1">
    <source>
        <dbReference type="ARBA" id="ARBA00017378"/>
    </source>
</evidence>
<dbReference type="RefSeq" id="WP_026737125.1">
    <property type="nucleotide sequence ID" value="NZ_AP019822.1"/>
</dbReference>
<keyword evidence="6" id="KW-0406">Ion transport</keyword>
<feature type="domain" description="RCK N-terminal" evidence="7">
    <location>
        <begin position="1"/>
        <end position="118"/>
    </location>
</feature>
<dbReference type="PANTHER" id="PTHR43833">
    <property type="entry name" value="POTASSIUM CHANNEL PROTEIN 2-RELATED-RELATED"/>
    <property type="match status" value="1"/>
</dbReference>
<dbReference type="InterPro" id="IPR006037">
    <property type="entry name" value="RCK_C"/>
</dbReference>
<dbReference type="NCBIfam" id="NF007033">
    <property type="entry name" value="PRK09496.1-5"/>
    <property type="match status" value="1"/>
</dbReference>
<dbReference type="SUPFAM" id="SSF116726">
    <property type="entry name" value="TrkA C-terminal domain-like"/>
    <property type="match status" value="2"/>
</dbReference>
<dbReference type="InterPro" id="IPR050721">
    <property type="entry name" value="Trk_Ktr_HKT_K-transport"/>
</dbReference>
<dbReference type="PANTHER" id="PTHR43833:SF5">
    <property type="entry name" value="TRK SYSTEM POTASSIUM UPTAKE PROTEIN TRKA"/>
    <property type="match status" value="1"/>
</dbReference>
<evidence type="ECO:0000256" key="6">
    <source>
        <dbReference type="ARBA" id="ARBA00023065"/>
    </source>
</evidence>
<feature type="domain" description="RCK N-terminal" evidence="7">
    <location>
        <begin position="228"/>
        <end position="346"/>
    </location>
</feature>
<gene>
    <name evidence="9" type="primary">trkA</name>
    <name evidence="9" type="ORF">JCM16774_0515</name>
</gene>
<evidence type="ECO:0000259" key="7">
    <source>
        <dbReference type="PROSITE" id="PS51201"/>
    </source>
</evidence>
<evidence type="ECO:0000256" key="3">
    <source>
        <dbReference type="ARBA" id="ARBA00022538"/>
    </source>
</evidence>
<dbReference type="Gene3D" id="3.30.70.1450">
    <property type="entry name" value="Regulator of K+ conductance, C-terminal domain"/>
    <property type="match status" value="2"/>
</dbReference>
<dbReference type="Gene3D" id="3.40.50.720">
    <property type="entry name" value="NAD(P)-binding Rossmann-like Domain"/>
    <property type="match status" value="2"/>
</dbReference>
<evidence type="ECO:0000256" key="5">
    <source>
        <dbReference type="ARBA" id="ARBA00023027"/>
    </source>
</evidence>
<dbReference type="InterPro" id="IPR036291">
    <property type="entry name" value="NAD(P)-bd_dom_sf"/>
</dbReference>
<protein>
    <recommendedName>
        <fullName evidence="1">Trk system potassium uptake protein TrkA</fullName>
    </recommendedName>
</protein>
<dbReference type="STRING" id="714315.GCA_000516535_00518"/>
<dbReference type="PRINTS" id="PR00335">
    <property type="entry name" value="KUPTAKETRKA"/>
</dbReference>
<accession>A0A510J8E9</accession>
<dbReference type="AlphaFoldDB" id="A0A510J8E9"/>
<keyword evidence="3" id="KW-0633">Potassium transport</keyword>
<keyword evidence="5" id="KW-0520">NAD</keyword>
<dbReference type="PROSITE" id="PS51202">
    <property type="entry name" value="RCK_C"/>
    <property type="match status" value="2"/>
</dbReference>
<dbReference type="EMBL" id="AP019822">
    <property type="protein sequence ID" value="BBM35590.1"/>
    <property type="molecule type" value="Genomic_DNA"/>
</dbReference>
<dbReference type="NCBIfam" id="NF007039">
    <property type="entry name" value="PRK09496.3-2"/>
    <property type="match status" value="1"/>
</dbReference>
<dbReference type="GO" id="GO:0005886">
    <property type="term" value="C:plasma membrane"/>
    <property type="evidence" value="ECO:0007669"/>
    <property type="project" value="InterPro"/>
</dbReference>
<keyword evidence="2" id="KW-0813">Transport</keyword>
<reference evidence="9 10" key="1">
    <citation type="submission" date="2019-07" db="EMBL/GenBank/DDBJ databases">
        <title>Complete Genome Sequence of Leptotrichia goodfellowii Strain JCM 16774.</title>
        <authorList>
            <person name="Watanabe S."/>
            <person name="Cui L."/>
        </authorList>
    </citation>
    <scope>NUCLEOTIDE SEQUENCE [LARGE SCALE GENOMIC DNA]</scope>
    <source>
        <strain evidence="9 10">JCM16774</strain>
    </source>
</reference>
<dbReference type="InterPro" id="IPR003148">
    <property type="entry name" value="RCK_N"/>
</dbReference>
<dbReference type="PROSITE" id="PS51201">
    <property type="entry name" value="RCK_N"/>
    <property type="match status" value="2"/>
</dbReference>
<keyword evidence="4" id="KW-0630">Potassium</keyword>
<dbReference type="Proteomes" id="UP000321606">
    <property type="component" value="Chromosome"/>
</dbReference>
<name>A0A510J8E9_9FUSO</name>
<feature type="domain" description="RCK C-terminal" evidence="8">
    <location>
        <begin position="371"/>
        <end position="451"/>
    </location>
</feature>
<evidence type="ECO:0000313" key="9">
    <source>
        <dbReference type="EMBL" id="BBM35590.1"/>
    </source>
</evidence>
<dbReference type="KEGG" id="lgo:JCM16774_0515"/>
<proteinExistence type="predicted"/>
<dbReference type="GO" id="GO:0015079">
    <property type="term" value="F:potassium ion transmembrane transporter activity"/>
    <property type="evidence" value="ECO:0007669"/>
    <property type="project" value="InterPro"/>
</dbReference>